<dbReference type="GO" id="GO:0005576">
    <property type="term" value="C:extracellular region"/>
    <property type="evidence" value="ECO:0007669"/>
    <property type="project" value="InterPro"/>
</dbReference>
<dbReference type="AlphaFoldDB" id="A0A8J5N454"/>
<comment type="caution">
    <text evidence="3">The sequence shown here is derived from an EMBL/GenBank/DDBJ whole genome shotgun (WGS) entry which is preliminary data.</text>
</comment>
<gene>
    <name evidence="3" type="ORF">Hamer_G017915</name>
</gene>
<reference evidence="3" key="1">
    <citation type="journal article" date="2021" name="Sci. Adv.">
        <title>The American lobster genome reveals insights on longevity, neural, and immune adaptations.</title>
        <authorList>
            <person name="Polinski J.M."/>
            <person name="Zimin A.V."/>
            <person name="Clark K.F."/>
            <person name="Kohn A.B."/>
            <person name="Sadowski N."/>
            <person name="Timp W."/>
            <person name="Ptitsyn A."/>
            <person name="Khanna P."/>
            <person name="Romanova D.Y."/>
            <person name="Williams P."/>
            <person name="Greenwood S.J."/>
            <person name="Moroz L.L."/>
            <person name="Walt D.R."/>
            <person name="Bodnar A.G."/>
        </authorList>
    </citation>
    <scope>NUCLEOTIDE SEQUENCE</scope>
    <source>
        <strain evidence="3">GMGI-L3</strain>
    </source>
</reference>
<keyword evidence="1" id="KW-0732">Signal</keyword>
<dbReference type="Proteomes" id="UP000747542">
    <property type="component" value="Unassembled WGS sequence"/>
</dbReference>
<evidence type="ECO:0000313" key="3">
    <source>
        <dbReference type="EMBL" id="KAG7172931.1"/>
    </source>
</evidence>
<dbReference type="Gene3D" id="4.10.75.10">
    <property type="entry name" value="Elafin-like"/>
    <property type="match status" value="1"/>
</dbReference>
<sequence length="116" mass="12513">MKVVCVAVMTLVVAVSSIPQFQAPASCRYWCKTPENRVFCCEDERTAPDPVITKIGGCPPVRDVCPPVRVFTGPQTCAHDGNCPGDDKCCFDRCLEETVCKPPNYGIIGTGFPLSG</sequence>
<organism evidence="3 4">
    <name type="scientific">Homarus americanus</name>
    <name type="common">American lobster</name>
    <dbReference type="NCBI Taxonomy" id="6706"/>
    <lineage>
        <taxon>Eukaryota</taxon>
        <taxon>Metazoa</taxon>
        <taxon>Ecdysozoa</taxon>
        <taxon>Arthropoda</taxon>
        <taxon>Crustacea</taxon>
        <taxon>Multicrustacea</taxon>
        <taxon>Malacostraca</taxon>
        <taxon>Eumalacostraca</taxon>
        <taxon>Eucarida</taxon>
        <taxon>Decapoda</taxon>
        <taxon>Pleocyemata</taxon>
        <taxon>Astacidea</taxon>
        <taxon>Nephropoidea</taxon>
        <taxon>Nephropidae</taxon>
        <taxon>Homarus</taxon>
    </lineage>
</organism>
<dbReference type="InterPro" id="IPR008197">
    <property type="entry name" value="WAP_dom"/>
</dbReference>
<feature type="signal peptide" evidence="1">
    <location>
        <begin position="1"/>
        <end position="17"/>
    </location>
</feature>
<protein>
    <submittedName>
        <fullName evidence="3">Putative crustin-like antimicrobial peptide 17</fullName>
    </submittedName>
</protein>
<name>A0A8J5N454_HOMAM</name>
<dbReference type="GO" id="GO:0030414">
    <property type="term" value="F:peptidase inhibitor activity"/>
    <property type="evidence" value="ECO:0007669"/>
    <property type="project" value="InterPro"/>
</dbReference>
<evidence type="ECO:0000313" key="4">
    <source>
        <dbReference type="Proteomes" id="UP000747542"/>
    </source>
</evidence>
<dbReference type="PROSITE" id="PS51390">
    <property type="entry name" value="WAP"/>
    <property type="match status" value="1"/>
</dbReference>
<evidence type="ECO:0000259" key="2">
    <source>
        <dbReference type="PROSITE" id="PS51390"/>
    </source>
</evidence>
<keyword evidence="4" id="KW-1185">Reference proteome</keyword>
<evidence type="ECO:0000256" key="1">
    <source>
        <dbReference type="SAM" id="SignalP"/>
    </source>
</evidence>
<dbReference type="SUPFAM" id="SSF57256">
    <property type="entry name" value="Elafin-like"/>
    <property type="match status" value="1"/>
</dbReference>
<feature type="domain" description="WAP" evidence="2">
    <location>
        <begin position="51"/>
        <end position="104"/>
    </location>
</feature>
<dbReference type="EMBL" id="JAHLQT010010216">
    <property type="protein sequence ID" value="KAG7172931.1"/>
    <property type="molecule type" value="Genomic_DNA"/>
</dbReference>
<dbReference type="InterPro" id="IPR036645">
    <property type="entry name" value="Elafin-like_sf"/>
</dbReference>
<proteinExistence type="predicted"/>
<dbReference type="Pfam" id="PF00095">
    <property type="entry name" value="WAP"/>
    <property type="match status" value="1"/>
</dbReference>
<accession>A0A8J5N454</accession>
<feature type="chain" id="PRO_5035299154" evidence="1">
    <location>
        <begin position="18"/>
        <end position="116"/>
    </location>
</feature>